<name>A0A1S3EGX3_CICAR</name>
<evidence type="ECO:0000313" key="3">
    <source>
        <dbReference type="RefSeq" id="XP_012575088.1"/>
    </source>
</evidence>
<protein>
    <submittedName>
        <fullName evidence="2 3">Mitochondrial Rho GTPase 1-like isoform X1</fullName>
    </submittedName>
</protein>
<keyword evidence="1" id="KW-1185">Reference proteome</keyword>
<dbReference type="RefSeq" id="XP_012575087.1">
    <property type="nucleotide sequence ID" value="XM_012719633.2"/>
</dbReference>
<accession>A0A1S3EGX3</accession>
<organism evidence="1 2">
    <name type="scientific">Cicer arietinum</name>
    <name type="common">Chickpea</name>
    <name type="synonym">Garbanzo</name>
    <dbReference type="NCBI Taxonomy" id="3827"/>
    <lineage>
        <taxon>Eukaryota</taxon>
        <taxon>Viridiplantae</taxon>
        <taxon>Streptophyta</taxon>
        <taxon>Embryophyta</taxon>
        <taxon>Tracheophyta</taxon>
        <taxon>Spermatophyta</taxon>
        <taxon>Magnoliopsida</taxon>
        <taxon>eudicotyledons</taxon>
        <taxon>Gunneridae</taxon>
        <taxon>Pentapetalae</taxon>
        <taxon>rosids</taxon>
        <taxon>fabids</taxon>
        <taxon>Fabales</taxon>
        <taxon>Fabaceae</taxon>
        <taxon>Papilionoideae</taxon>
        <taxon>50 kb inversion clade</taxon>
        <taxon>NPAAA clade</taxon>
        <taxon>Hologalegina</taxon>
        <taxon>IRL clade</taxon>
        <taxon>Cicereae</taxon>
        <taxon>Cicer</taxon>
    </lineage>
</organism>
<dbReference type="Proteomes" id="UP000087171">
    <property type="component" value="Unplaced"/>
</dbReference>
<evidence type="ECO:0000313" key="2">
    <source>
        <dbReference type="RefSeq" id="XP_012575087.1"/>
    </source>
</evidence>
<proteinExistence type="predicted"/>
<dbReference type="OrthoDB" id="10020961at2759"/>
<dbReference type="STRING" id="3827.A0A1S3EGX3"/>
<sequence length="142" mass="16423">MCAFPDLSQTSTIPFDMVINIHGRNPEICLRRLLGKVILLVIEFLTAKDDLTPYPRVVQDSVKVNQELGIKASIHVSMKLGDSSNVYNKIVMTAKHSHFSIPELEFWKKRKQYHQLLQLSMLNLQLGPQRHLLVWQHVVHMQ</sequence>
<evidence type="ECO:0000313" key="1">
    <source>
        <dbReference type="Proteomes" id="UP000087171"/>
    </source>
</evidence>
<dbReference type="RefSeq" id="XP_012575088.1">
    <property type="nucleotide sequence ID" value="XM_012719634.2"/>
</dbReference>
<dbReference type="AlphaFoldDB" id="A0A1S3EGX3"/>
<gene>
    <name evidence="2 3" type="primary">LOC101499029</name>
</gene>
<dbReference type="GeneID" id="101499029"/>
<reference evidence="2 3" key="1">
    <citation type="submission" date="2025-04" db="UniProtKB">
        <authorList>
            <consortium name="RefSeq"/>
        </authorList>
    </citation>
    <scope>IDENTIFICATION</scope>
    <source>
        <tissue evidence="2 3">Etiolated seedlings</tissue>
    </source>
</reference>